<accession>A0AAE2MMT7</accession>
<feature type="domain" description="MOSC" evidence="1">
    <location>
        <begin position="1"/>
        <end position="112"/>
    </location>
</feature>
<dbReference type="GO" id="GO:0030170">
    <property type="term" value="F:pyridoxal phosphate binding"/>
    <property type="evidence" value="ECO:0007669"/>
    <property type="project" value="InterPro"/>
</dbReference>
<dbReference type="EMBL" id="JACIGO010000005">
    <property type="protein sequence ID" value="MBB4291982.1"/>
    <property type="molecule type" value="Genomic_DNA"/>
</dbReference>
<organism evidence="2 3">
    <name type="scientific">Rhizobium leguminosarum</name>
    <dbReference type="NCBI Taxonomy" id="384"/>
    <lineage>
        <taxon>Bacteria</taxon>
        <taxon>Pseudomonadati</taxon>
        <taxon>Pseudomonadota</taxon>
        <taxon>Alphaproteobacteria</taxon>
        <taxon>Hyphomicrobiales</taxon>
        <taxon>Rhizobiaceae</taxon>
        <taxon>Rhizobium/Agrobacterium group</taxon>
        <taxon>Rhizobium</taxon>
    </lineage>
</organism>
<name>A0AAE2MMT7_RHILE</name>
<dbReference type="Gene3D" id="2.40.33.20">
    <property type="entry name" value="PK beta-barrel domain-like"/>
    <property type="match status" value="1"/>
</dbReference>
<evidence type="ECO:0000313" key="2">
    <source>
        <dbReference type="EMBL" id="MBB4291982.1"/>
    </source>
</evidence>
<proteinExistence type="predicted"/>
<evidence type="ECO:0000313" key="3">
    <source>
        <dbReference type="Proteomes" id="UP000538507"/>
    </source>
</evidence>
<dbReference type="AlphaFoldDB" id="A0AAE2MMT7"/>
<reference evidence="2 3" key="1">
    <citation type="submission" date="2020-08" db="EMBL/GenBank/DDBJ databases">
        <title>Genomic Encyclopedia of Type Strains, Phase IV (KMG-V): Genome sequencing to study the core and pangenomes of soil and plant-associated prokaryotes.</title>
        <authorList>
            <person name="Whitman W."/>
        </authorList>
    </citation>
    <scope>NUCLEOTIDE SEQUENCE [LARGE SCALE GENOMIC DNA]</scope>
    <source>
        <strain evidence="2 3">SEMIA 415</strain>
    </source>
</reference>
<dbReference type="SUPFAM" id="SSF50800">
    <property type="entry name" value="PK beta-barrel domain-like"/>
    <property type="match status" value="1"/>
</dbReference>
<dbReference type="PROSITE" id="PS51340">
    <property type="entry name" value="MOSC"/>
    <property type="match status" value="1"/>
</dbReference>
<comment type="caution">
    <text evidence="2">The sequence shown here is derived from an EMBL/GenBank/DDBJ whole genome shotgun (WGS) entry which is preliminary data.</text>
</comment>
<gene>
    <name evidence="2" type="ORF">GGE16_004058</name>
</gene>
<dbReference type="GO" id="GO:0030151">
    <property type="term" value="F:molybdenum ion binding"/>
    <property type="evidence" value="ECO:0007669"/>
    <property type="project" value="InterPro"/>
</dbReference>
<dbReference type="GO" id="GO:0003824">
    <property type="term" value="F:catalytic activity"/>
    <property type="evidence" value="ECO:0007669"/>
    <property type="project" value="InterPro"/>
</dbReference>
<dbReference type="Proteomes" id="UP000538507">
    <property type="component" value="Unassembled WGS sequence"/>
</dbReference>
<sequence>MLSVEDLDALAVSLGISKIDPEWLNANFLISGLEDFSSLPRGTRMRLPNGGCILVEDRTYPCRGSGAAVKEFYPHRSNLELEFVAAAATLRGLLCTIELGGNVVEGDRLEVLVPKQWIWTPERGR</sequence>
<protein>
    <submittedName>
        <fullName evidence="2">MOSC domain-containing protein YiiM</fullName>
    </submittedName>
</protein>
<dbReference type="InterPro" id="IPR011037">
    <property type="entry name" value="Pyrv_Knase-like_insert_dom_sf"/>
</dbReference>
<dbReference type="Pfam" id="PF03473">
    <property type="entry name" value="MOSC"/>
    <property type="match status" value="1"/>
</dbReference>
<dbReference type="InterPro" id="IPR005302">
    <property type="entry name" value="MoCF_Sase_C"/>
</dbReference>
<evidence type="ECO:0000259" key="1">
    <source>
        <dbReference type="PROSITE" id="PS51340"/>
    </source>
</evidence>